<dbReference type="GO" id="GO:0004252">
    <property type="term" value="F:serine-type endopeptidase activity"/>
    <property type="evidence" value="ECO:0007669"/>
    <property type="project" value="InterPro"/>
</dbReference>
<comment type="similarity">
    <text evidence="4">Belongs to the peptidase S1 family. CLIP subfamily.</text>
</comment>
<dbReference type="PRINTS" id="PR00722">
    <property type="entry name" value="CHYMOTRYPSIN"/>
</dbReference>
<dbReference type="PROSITE" id="PS00135">
    <property type="entry name" value="TRYPSIN_SER"/>
    <property type="match status" value="1"/>
</dbReference>
<evidence type="ECO:0000256" key="4">
    <source>
        <dbReference type="ARBA" id="ARBA00024195"/>
    </source>
</evidence>
<dbReference type="InterPro" id="IPR001314">
    <property type="entry name" value="Peptidase_S1A"/>
</dbReference>
<keyword evidence="5" id="KW-0720">Serine protease</keyword>
<dbReference type="Gene3D" id="2.40.10.10">
    <property type="entry name" value="Trypsin-like serine proteases"/>
    <property type="match status" value="2"/>
</dbReference>
<evidence type="ECO:0000256" key="2">
    <source>
        <dbReference type="ARBA" id="ARBA00023157"/>
    </source>
</evidence>
<dbReference type="Pfam" id="PF00089">
    <property type="entry name" value="Trypsin"/>
    <property type="match status" value="2"/>
</dbReference>
<dbReference type="SMART" id="SM00020">
    <property type="entry name" value="Tryp_SPc"/>
    <property type="match status" value="1"/>
</dbReference>
<evidence type="ECO:0000256" key="1">
    <source>
        <dbReference type="ARBA" id="ARBA00022729"/>
    </source>
</evidence>
<dbReference type="PROSITE" id="PS00134">
    <property type="entry name" value="TRYPSIN_HIS"/>
    <property type="match status" value="1"/>
</dbReference>
<dbReference type="InterPro" id="IPR018114">
    <property type="entry name" value="TRYPSIN_HIS"/>
</dbReference>
<proteinExistence type="evidence at transcript level"/>
<keyword evidence="5 7" id="KW-0645">Protease</keyword>
<organism evidence="7">
    <name type="scientific">Ixodes ricinus</name>
    <name type="common">Common tick</name>
    <name type="synonym">Acarus ricinus</name>
    <dbReference type="NCBI Taxonomy" id="34613"/>
    <lineage>
        <taxon>Eukaryota</taxon>
        <taxon>Metazoa</taxon>
        <taxon>Ecdysozoa</taxon>
        <taxon>Arthropoda</taxon>
        <taxon>Chelicerata</taxon>
        <taxon>Arachnida</taxon>
        <taxon>Acari</taxon>
        <taxon>Parasitiformes</taxon>
        <taxon>Ixodida</taxon>
        <taxon>Ixodoidea</taxon>
        <taxon>Ixodidae</taxon>
        <taxon>Ixodinae</taxon>
        <taxon>Ixodes</taxon>
    </lineage>
</organism>
<dbReference type="InterPro" id="IPR001254">
    <property type="entry name" value="Trypsin_dom"/>
</dbReference>
<dbReference type="FunFam" id="2.40.10.10:FF:000028">
    <property type="entry name" value="Serine protease easter"/>
    <property type="match status" value="1"/>
</dbReference>
<dbReference type="PROSITE" id="PS50240">
    <property type="entry name" value="TRYPSIN_DOM"/>
    <property type="match status" value="1"/>
</dbReference>
<dbReference type="InterPro" id="IPR009003">
    <property type="entry name" value="Peptidase_S1_PA"/>
</dbReference>
<evidence type="ECO:0000256" key="3">
    <source>
        <dbReference type="ARBA" id="ARBA00023180"/>
    </source>
</evidence>
<keyword evidence="3" id="KW-0325">Glycoprotein</keyword>
<dbReference type="InterPro" id="IPR033116">
    <property type="entry name" value="TRYPSIN_SER"/>
</dbReference>
<dbReference type="CDD" id="cd00190">
    <property type="entry name" value="Tryp_SPc"/>
    <property type="match status" value="1"/>
</dbReference>
<keyword evidence="5" id="KW-0378">Hydrolase</keyword>
<dbReference type="InterPro" id="IPR043504">
    <property type="entry name" value="Peptidase_S1_PA_chymotrypsin"/>
</dbReference>
<keyword evidence="2" id="KW-1015">Disulfide bond</keyword>
<keyword evidence="1" id="KW-0732">Signal</keyword>
<evidence type="ECO:0000259" key="6">
    <source>
        <dbReference type="PROSITE" id="PS50240"/>
    </source>
</evidence>
<protein>
    <submittedName>
        <fullName evidence="7">Putative trypsin-like serine protease</fullName>
    </submittedName>
</protein>
<dbReference type="EMBL" id="GANP01013929">
    <property type="protein sequence ID" value="JAB70539.1"/>
    <property type="molecule type" value="mRNA"/>
</dbReference>
<name>V5H0W6_IXORI</name>
<accession>V5H0W6</accession>
<feature type="domain" description="Peptidase S1" evidence="6">
    <location>
        <begin position="60"/>
        <end position="336"/>
    </location>
</feature>
<sequence>MKGRMLSPKSVKLSLRDLAVATIASIIFGVASTEHTGENYFSTKGNCGRRHVKNTVSERIVNGTHAEQGNWPWMVGLYSENDTLYCGSVLISDQFVLTAAHCFPNENISFISVRMGSTNKSNSTDCSGETTPLHGAERINETEGNAAPNGPVLCAEVEDVCVPLQQNCSFFMEDIAIVKLKRPVNFTDYIQPICLPENCDEPSLSAATYIAGWGLDYAIEILDSYIFEDSNGDEADEEVSLISFAPSTLNQINITLIDKTACQNQLNRTVPDYILCSTGGACTGDSGGSLVYENNGTRFLLGIHSGGDEHCFNPNTPGMHIKVSYYISKLIIAFMELGNNSQVTRSDICATDEERVQCVAKLYASHNESLKYDSRNE</sequence>
<reference evidence="7" key="1">
    <citation type="journal article" date="2015" name="Sci. Rep.">
        <title>Tissue- and time-dependent transcription in Ixodes ricinus salivary glands and midguts when blood feeding on the vertebrate host.</title>
        <authorList>
            <person name="Kotsyfakis M."/>
            <person name="Schwarz A."/>
            <person name="Erhart J."/>
            <person name="Ribeiro J.M."/>
        </authorList>
    </citation>
    <scope>NUCLEOTIDE SEQUENCE</scope>
    <source>
        <tissue evidence="7">Salivary gland and midgut</tissue>
    </source>
</reference>
<dbReference type="PANTHER" id="PTHR24252">
    <property type="entry name" value="ACROSIN-RELATED"/>
    <property type="match status" value="1"/>
</dbReference>
<evidence type="ECO:0000256" key="5">
    <source>
        <dbReference type="RuleBase" id="RU363034"/>
    </source>
</evidence>
<dbReference type="PANTHER" id="PTHR24252:SF7">
    <property type="entry name" value="HYALIN"/>
    <property type="match status" value="1"/>
</dbReference>
<evidence type="ECO:0000313" key="7">
    <source>
        <dbReference type="EMBL" id="JAB70539.1"/>
    </source>
</evidence>
<dbReference type="SUPFAM" id="SSF50494">
    <property type="entry name" value="Trypsin-like serine proteases"/>
    <property type="match status" value="1"/>
</dbReference>
<dbReference type="GO" id="GO:0006508">
    <property type="term" value="P:proteolysis"/>
    <property type="evidence" value="ECO:0007669"/>
    <property type="project" value="UniProtKB-KW"/>
</dbReference>
<dbReference type="AlphaFoldDB" id="V5H0W6"/>